<dbReference type="Pfam" id="PF12937">
    <property type="entry name" value="F-box-like"/>
    <property type="match status" value="1"/>
</dbReference>
<dbReference type="OrthoDB" id="3750626at2759"/>
<dbReference type="SUPFAM" id="SSF81383">
    <property type="entry name" value="F-box domain"/>
    <property type="match status" value="1"/>
</dbReference>
<dbReference type="RefSeq" id="XP_033652958.1">
    <property type="nucleotide sequence ID" value="XM_033800996.1"/>
</dbReference>
<evidence type="ECO:0000313" key="3">
    <source>
        <dbReference type="Proteomes" id="UP000800097"/>
    </source>
</evidence>
<sequence>MPIVPTARSHPPIEADQAIMTQAENIGPRARRLDALPNELLGKIAENLDCGTLASLSLVSRKFVAVAQDIMYRRPVVRANCSDGTLLLIRTLLQRPDLANKVRKLHYSQCSRRLCPSSYGGVDVGNAVEEMCTEYLQRFEESRKNKPPITTEWAQNLQRHISAYMGVLLTSLPNIQEFSGNLHVLTRNHMDTPLEALFSIHGEFSPNDGLIEHIDALSPLFCGIRKVAKLRIPASTISLLNLPFDNLKSLDVDMTYMTEEDGVGLASQWLLGYLGGSRYNVVRTHEHLSTLTIRSHCLEWRVISRRQHGSVYRLIQRLGCPKVTRLAFMLRTGPWNIQGCEFSGRISGFELFFANLGVLCESLESVTVDYEEPPAEWGSLLSKPDPGVYPEFIGEWKPAGDIRRFKKIKTLSVLQRVLMDSTYRTRNTNNRPGNILPYCLESLTIICPNRKILRWMKDLIEDCFLFPHLQHIVLLCRKEWGVPVSPSWLSRAPIFDKFRKAGITMDIIGDSGERGFPEYGMHGHGWQDEDGISKEGGPSFWEGTWADDNWTSMLHEEI</sequence>
<name>A0A6A6JKK8_WESOR</name>
<proteinExistence type="predicted"/>
<gene>
    <name evidence="2" type="ORF">EI97DRAFT_459326</name>
</gene>
<accession>A0A6A6JKK8</accession>
<protein>
    <recommendedName>
        <fullName evidence="1">F-box domain-containing protein</fullName>
    </recommendedName>
</protein>
<dbReference type="InterPro" id="IPR001810">
    <property type="entry name" value="F-box_dom"/>
</dbReference>
<feature type="domain" description="F-box" evidence="1">
    <location>
        <begin position="30"/>
        <end position="75"/>
    </location>
</feature>
<dbReference type="EMBL" id="ML986497">
    <property type="protein sequence ID" value="KAF2275419.1"/>
    <property type="molecule type" value="Genomic_DNA"/>
</dbReference>
<reference evidence="2" key="1">
    <citation type="journal article" date="2020" name="Stud. Mycol.">
        <title>101 Dothideomycetes genomes: a test case for predicting lifestyles and emergence of pathogens.</title>
        <authorList>
            <person name="Haridas S."/>
            <person name="Albert R."/>
            <person name="Binder M."/>
            <person name="Bloem J."/>
            <person name="Labutti K."/>
            <person name="Salamov A."/>
            <person name="Andreopoulos B."/>
            <person name="Baker S."/>
            <person name="Barry K."/>
            <person name="Bills G."/>
            <person name="Bluhm B."/>
            <person name="Cannon C."/>
            <person name="Castanera R."/>
            <person name="Culley D."/>
            <person name="Daum C."/>
            <person name="Ezra D."/>
            <person name="Gonzalez J."/>
            <person name="Henrissat B."/>
            <person name="Kuo A."/>
            <person name="Liang C."/>
            <person name="Lipzen A."/>
            <person name="Lutzoni F."/>
            <person name="Magnuson J."/>
            <person name="Mondo S."/>
            <person name="Nolan M."/>
            <person name="Ohm R."/>
            <person name="Pangilinan J."/>
            <person name="Park H.-J."/>
            <person name="Ramirez L."/>
            <person name="Alfaro M."/>
            <person name="Sun H."/>
            <person name="Tritt A."/>
            <person name="Yoshinaga Y."/>
            <person name="Zwiers L.-H."/>
            <person name="Turgeon B."/>
            <person name="Goodwin S."/>
            <person name="Spatafora J."/>
            <person name="Crous P."/>
            <person name="Grigoriev I."/>
        </authorList>
    </citation>
    <scope>NUCLEOTIDE SEQUENCE</scope>
    <source>
        <strain evidence="2">CBS 379.55</strain>
    </source>
</reference>
<dbReference type="InterPro" id="IPR036047">
    <property type="entry name" value="F-box-like_dom_sf"/>
</dbReference>
<dbReference type="Proteomes" id="UP000800097">
    <property type="component" value="Unassembled WGS sequence"/>
</dbReference>
<dbReference type="CDD" id="cd09917">
    <property type="entry name" value="F-box_SF"/>
    <property type="match status" value="1"/>
</dbReference>
<organism evidence="2 3">
    <name type="scientific">Westerdykella ornata</name>
    <dbReference type="NCBI Taxonomy" id="318751"/>
    <lineage>
        <taxon>Eukaryota</taxon>
        <taxon>Fungi</taxon>
        <taxon>Dikarya</taxon>
        <taxon>Ascomycota</taxon>
        <taxon>Pezizomycotina</taxon>
        <taxon>Dothideomycetes</taxon>
        <taxon>Pleosporomycetidae</taxon>
        <taxon>Pleosporales</taxon>
        <taxon>Sporormiaceae</taxon>
        <taxon>Westerdykella</taxon>
    </lineage>
</organism>
<dbReference type="AlphaFoldDB" id="A0A6A6JKK8"/>
<evidence type="ECO:0000313" key="2">
    <source>
        <dbReference type="EMBL" id="KAF2275419.1"/>
    </source>
</evidence>
<evidence type="ECO:0000259" key="1">
    <source>
        <dbReference type="PROSITE" id="PS50181"/>
    </source>
</evidence>
<keyword evidence="3" id="KW-1185">Reference proteome</keyword>
<dbReference type="PROSITE" id="PS50181">
    <property type="entry name" value="FBOX"/>
    <property type="match status" value="1"/>
</dbReference>
<dbReference type="GeneID" id="54554171"/>